<dbReference type="Proteomes" id="UP000053235">
    <property type="component" value="Unassembled WGS sequence"/>
</dbReference>
<evidence type="ECO:0000259" key="5">
    <source>
        <dbReference type="Pfam" id="PF00700"/>
    </source>
</evidence>
<keyword evidence="3" id="KW-0964">Secreted</keyword>
<dbReference type="STRING" id="388408.LAX5112_04091"/>
<keyword evidence="7" id="KW-1185">Reference proteome</keyword>
<dbReference type="GO" id="GO:0009288">
    <property type="term" value="C:bacterial-type flagellum"/>
    <property type="evidence" value="ECO:0007669"/>
    <property type="project" value="UniProtKB-SubCell"/>
</dbReference>
<dbReference type="GO" id="GO:0005576">
    <property type="term" value="C:extracellular region"/>
    <property type="evidence" value="ECO:0007669"/>
    <property type="project" value="UniProtKB-SubCell"/>
</dbReference>
<dbReference type="PANTHER" id="PTHR42792:SF2">
    <property type="entry name" value="FLAGELLIN"/>
    <property type="match status" value="1"/>
</dbReference>
<dbReference type="SUPFAM" id="SSF64518">
    <property type="entry name" value="Phase 1 flagellin"/>
    <property type="match status" value="1"/>
</dbReference>
<dbReference type="Pfam" id="PF00669">
    <property type="entry name" value="Flagellin_N"/>
    <property type="match status" value="1"/>
</dbReference>
<comment type="function">
    <text evidence="3">Flagellin is the subunit protein which polymerizes to form the filaments of bacterial flagella.</text>
</comment>
<dbReference type="InterPro" id="IPR046358">
    <property type="entry name" value="Flagellin_C"/>
</dbReference>
<proteinExistence type="inferred from homology"/>
<feature type="domain" description="Flagellin C-terminal" evidence="5">
    <location>
        <begin position="245"/>
        <end position="329"/>
    </location>
</feature>
<reference evidence="7" key="1">
    <citation type="submission" date="2015-07" db="EMBL/GenBank/DDBJ databases">
        <authorList>
            <person name="Rodrigo-Torres Lidia"/>
            <person name="Arahal R.David."/>
        </authorList>
    </citation>
    <scope>NUCLEOTIDE SEQUENCE [LARGE SCALE GENOMIC DNA]</scope>
    <source>
        <strain evidence="7">CECT 5112</strain>
    </source>
</reference>
<dbReference type="GO" id="GO:0005198">
    <property type="term" value="F:structural molecule activity"/>
    <property type="evidence" value="ECO:0007669"/>
    <property type="project" value="UniProtKB-UniRule"/>
</dbReference>
<dbReference type="EMBL" id="CXWD01000019">
    <property type="protein sequence ID" value="CTQ75027.1"/>
    <property type="molecule type" value="Genomic_DNA"/>
</dbReference>
<evidence type="ECO:0000256" key="1">
    <source>
        <dbReference type="ARBA" id="ARBA00005709"/>
    </source>
</evidence>
<dbReference type="Pfam" id="PF00700">
    <property type="entry name" value="Flagellin_C"/>
    <property type="match status" value="1"/>
</dbReference>
<evidence type="ECO:0000256" key="2">
    <source>
        <dbReference type="ARBA" id="ARBA00023143"/>
    </source>
</evidence>
<organism evidence="6 7">
    <name type="scientific">Roseibium alexandrii</name>
    <dbReference type="NCBI Taxonomy" id="388408"/>
    <lineage>
        <taxon>Bacteria</taxon>
        <taxon>Pseudomonadati</taxon>
        <taxon>Pseudomonadota</taxon>
        <taxon>Alphaproteobacteria</taxon>
        <taxon>Hyphomicrobiales</taxon>
        <taxon>Stappiaceae</taxon>
        <taxon>Roseibium</taxon>
    </lineage>
</organism>
<dbReference type="AlphaFoldDB" id="A0A0M7AK55"/>
<keyword evidence="6" id="KW-0969">Cilium</keyword>
<protein>
    <recommendedName>
        <fullName evidence="3">Flagellin</fullName>
    </recommendedName>
</protein>
<evidence type="ECO:0000313" key="6">
    <source>
        <dbReference type="EMBL" id="CTQ75027.1"/>
    </source>
</evidence>
<keyword evidence="2 3" id="KW-0975">Bacterial flagellum</keyword>
<comment type="similarity">
    <text evidence="1 3">Belongs to the bacterial flagellin family.</text>
</comment>
<name>A0A0M7AK55_9HYPH</name>
<sequence length="330" mass="34742">MSSLLTNSSAMTALQTLSMTNKNMATTQNRISTGLRVNDAADNAAYWSIATTMRSDVGALSAVQDSLGLGAATLDVTFTAINSTVDTLNEIKEKLVAAKGQTDSGREKIQEDISNLQKQLETYANSAVTSSGDNWLVRDPATQDMQPDVVGSFTRNSDGSTRIEQITVDLANVFLIDSAADTGLLDSDMVADIQTAADAAATADGGTPPVDLSRLTGGTASILTIDISNLDESANDKYVVDGLVSVVDQKIAALTDAATTIGSSKKRVDSQMDFVKALSDSYTRGIGQLVDADMNAESTRLQALQTQQQLGIQALSIANQGAQNILSLFR</sequence>
<dbReference type="Gene3D" id="1.20.1330.10">
    <property type="entry name" value="f41 fragment of flagellin, N-terminal domain"/>
    <property type="match status" value="1"/>
</dbReference>
<feature type="domain" description="Flagellin N-terminal" evidence="4">
    <location>
        <begin position="6"/>
        <end position="127"/>
    </location>
</feature>
<accession>A0A0M7AK55</accession>
<evidence type="ECO:0000259" key="4">
    <source>
        <dbReference type="Pfam" id="PF00669"/>
    </source>
</evidence>
<keyword evidence="6" id="KW-0966">Cell projection</keyword>
<dbReference type="InterPro" id="IPR001492">
    <property type="entry name" value="Flagellin"/>
</dbReference>
<evidence type="ECO:0000256" key="3">
    <source>
        <dbReference type="RuleBase" id="RU362073"/>
    </source>
</evidence>
<comment type="subcellular location">
    <subcellularLocation>
        <location evidence="3">Secreted</location>
    </subcellularLocation>
    <subcellularLocation>
        <location evidence="3">Bacterial flagellum</location>
    </subcellularLocation>
</comment>
<gene>
    <name evidence="6" type="primary">fliC</name>
    <name evidence="6" type="ORF">LAX5112_04091</name>
</gene>
<dbReference type="PANTHER" id="PTHR42792">
    <property type="entry name" value="FLAGELLIN"/>
    <property type="match status" value="1"/>
</dbReference>
<dbReference type="InterPro" id="IPR001029">
    <property type="entry name" value="Flagellin_N"/>
</dbReference>
<evidence type="ECO:0000313" key="7">
    <source>
        <dbReference type="Proteomes" id="UP000053235"/>
    </source>
</evidence>
<keyword evidence="6" id="KW-0282">Flagellum</keyword>
<dbReference type="RefSeq" id="WP_055673359.1">
    <property type="nucleotide sequence ID" value="NZ_CXWD01000019.1"/>
</dbReference>